<keyword evidence="3" id="KW-1185">Reference proteome</keyword>
<name>A0ABW0TVV3_9BACL</name>
<feature type="transmembrane region" description="Helical" evidence="1">
    <location>
        <begin position="51"/>
        <end position="72"/>
    </location>
</feature>
<dbReference type="Proteomes" id="UP001596071">
    <property type="component" value="Unassembled WGS sequence"/>
</dbReference>
<feature type="transmembrane region" description="Helical" evidence="1">
    <location>
        <begin position="138"/>
        <end position="155"/>
    </location>
</feature>
<organism evidence="2 3">
    <name type="scientific">Sporosarcina koreensis</name>
    <dbReference type="NCBI Taxonomy" id="334735"/>
    <lineage>
        <taxon>Bacteria</taxon>
        <taxon>Bacillati</taxon>
        <taxon>Bacillota</taxon>
        <taxon>Bacilli</taxon>
        <taxon>Bacillales</taxon>
        <taxon>Caryophanaceae</taxon>
        <taxon>Sporosarcina</taxon>
    </lineage>
</organism>
<keyword evidence="1" id="KW-1133">Transmembrane helix</keyword>
<proteinExistence type="predicted"/>
<accession>A0ABW0TVV3</accession>
<evidence type="ECO:0000256" key="1">
    <source>
        <dbReference type="SAM" id="Phobius"/>
    </source>
</evidence>
<evidence type="ECO:0008006" key="4">
    <source>
        <dbReference type="Google" id="ProtNLM"/>
    </source>
</evidence>
<sequence>MKGDMRYTYPLWQMGFILLLIALTTIIGLALDYELSNGKESFLFEFSLEGAGFWSLAAWLAVLVIYLLLFGWKMHLHNKRNPSRQMKFMTLKPQEYMEDDELFEEVTRRATQKVYSYFTVALPFLASFFLILPIGKFGMLNALLLLAIGQYFIYYRTMRGYVKEDTE</sequence>
<gene>
    <name evidence="2" type="ORF">ACFPTP_05280</name>
</gene>
<evidence type="ECO:0000313" key="2">
    <source>
        <dbReference type="EMBL" id="MFC5602623.1"/>
    </source>
</evidence>
<comment type="caution">
    <text evidence="2">The sequence shown here is derived from an EMBL/GenBank/DDBJ whole genome shotgun (WGS) entry which is preliminary data.</text>
</comment>
<dbReference type="EMBL" id="JBHSNP010000010">
    <property type="protein sequence ID" value="MFC5602623.1"/>
    <property type="molecule type" value="Genomic_DNA"/>
</dbReference>
<feature type="transmembrane region" description="Helical" evidence="1">
    <location>
        <begin position="12"/>
        <end position="31"/>
    </location>
</feature>
<evidence type="ECO:0000313" key="3">
    <source>
        <dbReference type="Proteomes" id="UP001596071"/>
    </source>
</evidence>
<dbReference type="RefSeq" id="WP_381442779.1">
    <property type="nucleotide sequence ID" value="NZ_JBHSNP010000010.1"/>
</dbReference>
<keyword evidence="1" id="KW-0812">Transmembrane</keyword>
<keyword evidence="1" id="KW-0472">Membrane</keyword>
<protein>
    <recommendedName>
        <fullName evidence="4">DUF3169 family protein</fullName>
    </recommendedName>
</protein>
<reference evidence="3" key="1">
    <citation type="journal article" date="2019" name="Int. J. Syst. Evol. Microbiol.">
        <title>The Global Catalogue of Microorganisms (GCM) 10K type strain sequencing project: providing services to taxonomists for standard genome sequencing and annotation.</title>
        <authorList>
            <consortium name="The Broad Institute Genomics Platform"/>
            <consortium name="The Broad Institute Genome Sequencing Center for Infectious Disease"/>
            <person name="Wu L."/>
            <person name="Ma J."/>
        </authorList>
    </citation>
    <scope>NUCLEOTIDE SEQUENCE [LARGE SCALE GENOMIC DNA]</scope>
    <source>
        <strain evidence="3">KACC 11299</strain>
    </source>
</reference>
<feature type="transmembrane region" description="Helical" evidence="1">
    <location>
        <begin position="114"/>
        <end position="132"/>
    </location>
</feature>